<dbReference type="Pfam" id="PF05103">
    <property type="entry name" value="DivIVA"/>
    <property type="match status" value="1"/>
</dbReference>
<dbReference type="PANTHER" id="PTHR35794">
    <property type="entry name" value="CELL DIVISION PROTEIN DIVIVA"/>
    <property type="match status" value="1"/>
</dbReference>
<dbReference type="AlphaFoldDB" id="U2KE63"/>
<dbReference type="EMBL" id="AWVF01000093">
    <property type="protein sequence ID" value="ERJ96821.1"/>
    <property type="molecule type" value="Genomic_DNA"/>
</dbReference>
<name>U2KE63_9FIRM</name>
<dbReference type="Proteomes" id="UP000016662">
    <property type="component" value="Unassembled WGS sequence"/>
</dbReference>
<dbReference type="PATRIC" id="fig|411473.3.peg.599"/>
<proteinExistence type="predicted"/>
<evidence type="ECO:0000256" key="2">
    <source>
        <dbReference type="SAM" id="MobiDB-lite"/>
    </source>
</evidence>
<keyword evidence="1" id="KW-0175">Coiled coil</keyword>
<dbReference type="PANTHER" id="PTHR35794:SF2">
    <property type="entry name" value="CELL DIVISION PROTEIN DIVIVA"/>
    <property type="match status" value="1"/>
</dbReference>
<reference evidence="3 4" key="1">
    <citation type="submission" date="2013-07" db="EMBL/GenBank/DDBJ databases">
        <authorList>
            <person name="Weinstock G."/>
            <person name="Sodergren E."/>
            <person name="Wylie T."/>
            <person name="Fulton L."/>
            <person name="Fulton R."/>
            <person name="Fronick C."/>
            <person name="O'Laughlin M."/>
            <person name="Godfrey J."/>
            <person name="Miner T."/>
            <person name="Herter B."/>
            <person name="Appelbaum E."/>
            <person name="Cordes M."/>
            <person name="Lek S."/>
            <person name="Wollam A."/>
            <person name="Pepin K.H."/>
            <person name="Palsikar V.B."/>
            <person name="Mitreva M."/>
            <person name="Wilson R.K."/>
        </authorList>
    </citation>
    <scope>NUCLEOTIDE SEQUENCE [LARGE SCALE GENOMIC DNA]</scope>
    <source>
        <strain evidence="3 4">ATCC 27760</strain>
    </source>
</reference>
<dbReference type="Gene3D" id="6.10.250.660">
    <property type="match status" value="1"/>
</dbReference>
<evidence type="ECO:0000313" key="3">
    <source>
        <dbReference type="EMBL" id="ERJ96821.1"/>
    </source>
</evidence>
<dbReference type="eggNOG" id="COG3599">
    <property type="taxonomic scope" value="Bacteria"/>
</dbReference>
<feature type="region of interest" description="Disordered" evidence="2">
    <location>
        <begin position="166"/>
        <end position="203"/>
    </location>
</feature>
<comment type="caution">
    <text evidence="3">The sequence shown here is derived from an EMBL/GenBank/DDBJ whole genome shotgun (WGS) entry which is preliminary data.</text>
</comment>
<evidence type="ECO:0000256" key="1">
    <source>
        <dbReference type="SAM" id="Coils"/>
    </source>
</evidence>
<sequence length="222" mass="24795">MRGDTIMISASEIHELRFEKAAFGYKQEDIDEFLNKLEEEAAIAQRELDDSNNKIQVLADKVREYMRDEDALKDALLGAQKEGHRIISEANAKAEEIIAQAKEKADAMMDEVTVQHDALIEKNEAEIEEEHKKLAAAKKQVADFKKALFDMYKEHLNMLSAMPEEDDTTFGMTEENATEPAQPKPAVAAAPAASDPFDAEPFSAKAIQGAYDSRFGDLQDKD</sequence>
<dbReference type="InterPro" id="IPR007793">
    <property type="entry name" value="DivIVA_fam"/>
</dbReference>
<feature type="compositionally biased region" description="Low complexity" evidence="2">
    <location>
        <begin position="180"/>
        <end position="201"/>
    </location>
</feature>
<gene>
    <name evidence="3" type="ORF">RUMCAL_00748</name>
</gene>
<keyword evidence="4" id="KW-1185">Reference proteome</keyword>
<dbReference type="HOGENOM" id="CLU_076854_1_0_9"/>
<feature type="coiled-coil region" evidence="1">
    <location>
        <begin position="27"/>
        <end position="147"/>
    </location>
</feature>
<protein>
    <submittedName>
        <fullName evidence="3">DivIVA domain protein</fullName>
    </submittedName>
</protein>
<organism evidence="3 4">
    <name type="scientific">Ruminococcus callidus ATCC 27760</name>
    <dbReference type="NCBI Taxonomy" id="411473"/>
    <lineage>
        <taxon>Bacteria</taxon>
        <taxon>Bacillati</taxon>
        <taxon>Bacillota</taxon>
        <taxon>Clostridia</taxon>
        <taxon>Eubacteriales</taxon>
        <taxon>Oscillospiraceae</taxon>
        <taxon>Ruminococcus</taxon>
    </lineage>
</organism>
<accession>U2KE63</accession>
<evidence type="ECO:0000313" key="4">
    <source>
        <dbReference type="Proteomes" id="UP000016662"/>
    </source>
</evidence>
<dbReference type="STRING" id="411473.RUMCAL_00748"/>